<keyword evidence="3" id="KW-1185">Reference proteome</keyword>
<dbReference type="GeneID" id="55967492"/>
<evidence type="ECO:0000313" key="3">
    <source>
        <dbReference type="Proteomes" id="UP000749293"/>
    </source>
</evidence>
<dbReference type="PANTHER" id="PTHR36587">
    <property type="entry name" value="EXPRESSION SITE-ASSOCIATED GENE 3 (ESAG3)-LIKE PROTEIN"/>
    <property type="match status" value="1"/>
</dbReference>
<proteinExistence type="predicted"/>
<protein>
    <submittedName>
        <fullName evidence="2">Uncharacterized protein</fullName>
    </submittedName>
</protein>
<dbReference type="OrthoDB" id="422736at2759"/>
<dbReference type="Proteomes" id="UP000749293">
    <property type="component" value="Unassembled WGS sequence"/>
</dbReference>
<feature type="transmembrane region" description="Helical" evidence="1">
    <location>
        <begin position="12"/>
        <end position="27"/>
    </location>
</feature>
<dbReference type="CDD" id="cd22997">
    <property type="entry name" value="GT_LH"/>
    <property type="match status" value="1"/>
</dbReference>
<dbReference type="AlphaFoldDB" id="A0A9P5D6W8"/>
<evidence type="ECO:0000256" key="1">
    <source>
        <dbReference type="SAM" id="Phobius"/>
    </source>
</evidence>
<organism evidence="2 3">
    <name type="scientific">Geosmithia morbida</name>
    <dbReference type="NCBI Taxonomy" id="1094350"/>
    <lineage>
        <taxon>Eukaryota</taxon>
        <taxon>Fungi</taxon>
        <taxon>Dikarya</taxon>
        <taxon>Ascomycota</taxon>
        <taxon>Pezizomycotina</taxon>
        <taxon>Sordariomycetes</taxon>
        <taxon>Hypocreomycetidae</taxon>
        <taxon>Hypocreales</taxon>
        <taxon>Bionectriaceae</taxon>
        <taxon>Geosmithia</taxon>
    </lineage>
</organism>
<sequence>MILGLGSRRQSLILLALFAIMLVLVFYKQNDLPDVPKFTDFKSVLPRERLNVHPAKKDNLEKTHLLLPAPAGIASMCKTLLTASVLGYPVPTLIGYNQSYDDDQLINGGRHLSKISQVLEWLESQHSEKKDDLVVIVDAYGGFNYQNSRAGIQSHLEGDAWFQLPFEILVQRYQAVVEQANRDLAASMGDAFEAEGINQKIVFAASKQCTPNNAESASCYPVPDSPLPSALYGKFTDSPDANYTTHRQRYLSSAYVIGPMNDMLSLFRRANERATSERERSLQMPSDPAFESSLYMGSDQAIFHRIFGEQEFQREAIRRRHGARARGKTVVEGVSVKDVLEPDFAHEELKIKDGKPDEFGMFIDYWSDLGMQTTHSLDDGLWLTYKDNLPEKQLAASRPTGQPWLCGPQVSGKLPVEVVNSTSMPRSAVPDDAPFRPLRGWDEIPLYTNVCLDTIPVIVNHAGDQTERGRDWPEMWIQPHARRLIDDVLASKQKDSHGSVRGGAIVGPGGRYQTWKDLCPASLDNELYRDYYDEV</sequence>
<dbReference type="PANTHER" id="PTHR36587:SF2">
    <property type="entry name" value="EXPRESSION SITE-ASSOCIATED GENE 3 (ESAG3)-LIKE PROTEIN"/>
    <property type="match status" value="1"/>
</dbReference>
<keyword evidence="1" id="KW-0812">Transmembrane</keyword>
<name>A0A9P5D6W8_9HYPO</name>
<comment type="caution">
    <text evidence="2">The sequence shown here is derived from an EMBL/GenBank/DDBJ whole genome shotgun (WGS) entry which is preliminary data.</text>
</comment>
<reference evidence="2" key="1">
    <citation type="submission" date="2020-03" db="EMBL/GenBank/DDBJ databases">
        <title>Site-based positive gene gene selection in Geosmithia morbida across the United States reveals a broad range of putative effectors and factors for local host and environmental adapation.</title>
        <authorList>
            <person name="Onufrak A."/>
            <person name="Murdoch R.W."/>
            <person name="Gazis R."/>
            <person name="Huff M."/>
            <person name="Staton M."/>
            <person name="Klingeman W."/>
            <person name="Hadziabdic D."/>
        </authorList>
    </citation>
    <scope>NUCLEOTIDE SEQUENCE</scope>
    <source>
        <strain evidence="2">1262</strain>
    </source>
</reference>
<gene>
    <name evidence="2" type="ORF">GMORB2_1262</name>
</gene>
<dbReference type="EMBL" id="JAANYQ010000002">
    <property type="protein sequence ID" value="KAF4126016.1"/>
    <property type="molecule type" value="Genomic_DNA"/>
</dbReference>
<dbReference type="RefSeq" id="XP_035324668.1">
    <property type="nucleotide sequence ID" value="XM_035463244.1"/>
</dbReference>
<accession>A0A9P5D6W8</accession>
<evidence type="ECO:0000313" key="2">
    <source>
        <dbReference type="EMBL" id="KAF4126016.1"/>
    </source>
</evidence>
<keyword evidence="1" id="KW-0472">Membrane</keyword>
<keyword evidence="1" id="KW-1133">Transmembrane helix</keyword>